<dbReference type="AlphaFoldDB" id="F3Z1I3"/>
<evidence type="ECO:0008006" key="3">
    <source>
        <dbReference type="Google" id="ProtNLM"/>
    </source>
</evidence>
<evidence type="ECO:0000313" key="1">
    <source>
        <dbReference type="EMBL" id="EGJ50014.1"/>
    </source>
</evidence>
<name>F3Z1I3_DESAF</name>
<dbReference type="STRING" id="690850.Desaf_1678"/>
<dbReference type="InterPro" id="IPR027417">
    <property type="entry name" value="P-loop_NTPase"/>
</dbReference>
<dbReference type="HOGENOM" id="CLU_1068423_0_0_7"/>
<accession>F3Z1I3</accession>
<protein>
    <recommendedName>
        <fullName evidence="3">Sulfotransferase</fullName>
    </recommendedName>
</protein>
<reference evidence="1 2" key="1">
    <citation type="journal article" date="2011" name="J. Bacteriol.">
        <title>Genome sequence of the mercury-methylating and pleomorphic Desulfovibrio africanus Strain Walvis Bay.</title>
        <authorList>
            <person name="Brown S.D."/>
            <person name="Wall J.D."/>
            <person name="Kucken A.M."/>
            <person name="Gilmour C.C."/>
            <person name="Podar M."/>
            <person name="Brandt C.C."/>
            <person name="Teshima H."/>
            <person name="Detter J.C."/>
            <person name="Han C.S."/>
            <person name="Land M.L."/>
            <person name="Lucas S."/>
            <person name="Han J."/>
            <person name="Pennacchio L."/>
            <person name="Nolan M."/>
            <person name="Pitluck S."/>
            <person name="Woyke T."/>
            <person name="Goodwin L."/>
            <person name="Palumbo A.V."/>
            <person name="Elias D.A."/>
        </authorList>
    </citation>
    <scope>NUCLEOTIDE SEQUENCE [LARGE SCALE GENOMIC DNA]</scope>
    <source>
        <strain evidence="1 2">Walvis Bay</strain>
    </source>
</reference>
<keyword evidence="2" id="KW-1185">Reference proteome</keyword>
<dbReference type="KEGG" id="daf:Desaf_1678"/>
<dbReference type="Gene3D" id="3.40.50.300">
    <property type="entry name" value="P-loop containing nucleotide triphosphate hydrolases"/>
    <property type="match status" value="1"/>
</dbReference>
<dbReference type="SUPFAM" id="SSF52540">
    <property type="entry name" value="P-loop containing nucleoside triphosphate hydrolases"/>
    <property type="match status" value="1"/>
</dbReference>
<organism evidence="1 2">
    <name type="scientific">Desulfocurvibacter africanus subsp. africanus str. Walvis Bay</name>
    <dbReference type="NCBI Taxonomy" id="690850"/>
    <lineage>
        <taxon>Bacteria</taxon>
        <taxon>Pseudomonadati</taxon>
        <taxon>Thermodesulfobacteriota</taxon>
        <taxon>Desulfovibrionia</taxon>
        <taxon>Desulfovibrionales</taxon>
        <taxon>Desulfovibrionaceae</taxon>
        <taxon>Desulfocurvibacter</taxon>
    </lineage>
</organism>
<dbReference type="RefSeq" id="WP_014259778.1">
    <property type="nucleotide sequence ID" value="NC_016629.1"/>
</dbReference>
<sequence>MPDHILPRADCYIAAMPRSGSTMLANLLTLPPRRLALVEPWLPHGCRSPSLLEHLRGFGFDIPDSEWTDAGGPAGREENGPRVARLLANRLAGLERWGVKEVRPALHQPSLALLRPRRVVILVRDMFSAAQSLWDKARRIPRPGQDEQSLATFILDAATCLQELARDLPTDQARVVRYEDITTDEACREDLGRWLDWPLAGNPSRDLELYGREWEIQRHGDAISPAHCGQRIDLPSQALDFAAAVLERARGYQTAFGYAS</sequence>
<dbReference type="EMBL" id="CP003221">
    <property type="protein sequence ID" value="EGJ50014.1"/>
    <property type="molecule type" value="Genomic_DNA"/>
</dbReference>
<dbReference type="Proteomes" id="UP000007844">
    <property type="component" value="Chromosome"/>
</dbReference>
<proteinExistence type="predicted"/>
<evidence type="ECO:0000313" key="2">
    <source>
        <dbReference type="Proteomes" id="UP000007844"/>
    </source>
</evidence>
<gene>
    <name evidence="1" type="ORF">Desaf_1678</name>
</gene>